<organism evidence="8 9">
    <name type="scientific">Phocaeicola coprocola</name>
    <dbReference type="NCBI Taxonomy" id="310298"/>
    <lineage>
        <taxon>Bacteria</taxon>
        <taxon>Pseudomonadati</taxon>
        <taxon>Bacteroidota</taxon>
        <taxon>Bacteroidia</taxon>
        <taxon>Bacteroidales</taxon>
        <taxon>Bacteroidaceae</taxon>
        <taxon>Phocaeicola</taxon>
    </lineage>
</organism>
<evidence type="ECO:0000256" key="5">
    <source>
        <dbReference type="ARBA" id="ARBA00023136"/>
    </source>
</evidence>
<evidence type="ECO:0000313" key="8">
    <source>
        <dbReference type="EMBL" id="RGR96408.1"/>
    </source>
</evidence>
<dbReference type="Proteomes" id="UP000718012">
    <property type="component" value="Unassembled WGS sequence"/>
</dbReference>
<dbReference type="GO" id="GO:0015081">
    <property type="term" value="F:sodium ion transmembrane transporter activity"/>
    <property type="evidence" value="ECO:0007669"/>
    <property type="project" value="InterPro"/>
</dbReference>
<proteinExistence type="predicted"/>
<name>A0A412GNJ6_9BACT</name>
<dbReference type="InterPro" id="IPR005899">
    <property type="entry name" value="Na_pump_deCOase"/>
</dbReference>
<evidence type="ECO:0000256" key="6">
    <source>
        <dbReference type="SAM" id="Phobius"/>
    </source>
</evidence>
<protein>
    <submittedName>
        <fullName evidence="7">OadG family protein</fullName>
    </submittedName>
    <submittedName>
        <fullName evidence="8">Oxaloacetate decarboxylase</fullName>
    </submittedName>
</protein>
<reference evidence="7" key="3">
    <citation type="submission" date="2021-09" db="EMBL/GenBank/DDBJ databases">
        <authorList>
            <person name="Gilroy R."/>
        </authorList>
    </citation>
    <scope>NUCLEOTIDE SEQUENCE</scope>
    <source>
        <strain evidence="7">CHK165-8395</strain>
    </source>
</reference>
<gene>
    <name evidence="8" type="ORF">DWY20_07950</name>
    <name evidence="7" type="ORF">K8U81_02105</name>
</gene>
<keyword evidence="9" id="KW-1185">Reference proteome</keyword>
<evidence type="ECO:0000256" key="3">
    <source>
        <dbReference type="ARBA" id="ARBA00022692"/>
    </source>
</evidence>
<keyword evidence="4 6" id="KW-1133">Transmembrane helix</keyword>
<keyword evidence="3 6" id="KW-0812">Transmembrane</keyword>
<dbReference type="RefSeq" id="WP_007569111.1">
    <property type="nucleotide sequence ID" value="NZ_CABKNL010000033.1"/>
</dbReference>
<sequence>MENIGVGLLLMVVGMCTVFLILLIVIWISQFLISVVNKIAPEEEPKKKPVTSGPSTDAGAMDAIKAAVEILTAGKGQVIKIEKLK</sequence>
<dbReference type="EMBL" id="DYXD01000045">
    <property type="protein sequence ID" value="HJF06973.1"/>
    <property type="molecule type" value="Genomic_DNA"/>
</dbReference>
<reference evidence="7" key="2">
    <citation type="journal article" date="2021" name="PeerJ">
        <title>Extensive microbial diversity within the chicken gut microbiome revealed by metagenomics and culture.</title>
        <authorList>
            <person name="Gilroy R."/>
            <person name="Ravi A."/>
            <person name="Getino M."/>
            <person name="Pursley I."/>
            <person name="Horton D.L."/>
            <person name="Alikhan N.F."/>
            <person name="Baker D."/>
            <person name="Gharbi K."/>
            <person name="Hall N."/>
            <person name="Watson M."/>
            <person name="Adriaenssens E.M."/>
            <person name="Foster-Nyarko E."/>
            <person name="Jarju S."/>
            <person name="Secka A."/>
            <person name="Antonio M."/>
            <person name="Oren A."/>
            <person name="Chaudhuri R.R."/>
            <person name="La Ragione R."/>
            <person name="Hildebrand F."/>
            <person name="Pallen M.J."/>
        </authorList>
    </citation>
    <scope>NUCLEOTIDE SEQUENCE</scope>
    <source>
        <strain evidence="7">CHK165-8395</strain>
    </source>
</reference>
<comment type="caution">
    <text evidence="8">The sequence shown here is derived from an EMBL/GenBank/DDBJ whole genome shotgun (WGS) entry which is preliminary data.</text>
</comment>
<dbReference type="GO" id="GO:0005886">
    <property type="term" value="C:plasma membrane"/>
    <property type="evidence" value="ECO:0007669"/>
    <property type="project" value="UniProtKB-SubCell"/>
</dbReference>
<accession>A0A412GNJ6</accession>
<evidence type="ECO:0000256" key="1">
    <source>
        <dbReference type="ARBA" id="ARBA00004236"/>
    </source>
</evidence>
<dbReference type="EMBL" id="QRUU01000029">
    <property type="protein sequence ID" value="RGR96408.1"/>
    <property type="molecule type" value="Genomic_DNA"/>
</dbReference>
<dbReference type="GeneID" id="79859799"/>
<dbReference type="GO" id="GO:0036376">
    <property type="term" value="P:sodium ion export across plasma membrane"/>
    <property type="evidence" value="ECO:0007669"/>
    <property type="project" value="InterPro"/>
</dbReference>
<dbReference type="Pfam" id="PF04277">
    <property type="entry name" value="OAD_gamma"/>
    <property type="match status" value="1"/>
</dbReference>
<reference evidence="8 9" key="1">
    <citation type="submission" date="2018-08" db="EMBL/GenBank/DDBJ databases">
        <title>A genome reference for cultivated species of the human gut microbiota.</title>
        <authorList>
            <person name="Zou Y."/>
            <person name="Xue W."/>
            <person name="Luo G."/>
        </authorList>
    </citation>
    <scope>NUCLEOTIDE SEQUENCE [LARGE SCALE GENOMIC DNA]</scope>
    <source>
        <strain evidence="8 9">AF24-2</strain>
    </source>
</reference>
<dbReference type="AlphaFoldDB" id="A0A412GNJ6"/>
<evidence type="ECO:0000256" key="2">
    <source>
        <dbReference type="ARBA" id="ARBA00022475"/>
    </source>
</evidence>
<keyword evidence="2" id="KW-1003">Cell membrane</keyword>
<comment type="subcellular location">
    <subcellularLocation>
        <location evidence="1">Cell membrane</location>
    </subcellularLocation>
</comment>
<dbReference type="Proteomes" id="UP000285864">
    <property type="component" value="Unassembled WGS sequence"/>
</dbReference>
<feature type="transmembrane region" description="Helical" evidence="6">
    <location>
        <begin position="6"/>
        <end position="28"/>
    </location>
</feature>
<evidence type="ECO:0000313" key="7">
    <source>
        <dbReference type="EMBL" id="HJF06973.1"/>
    </source>
</evidence>
<evidence type="ECO:0000313" key="9">
    <source>
        <dbReference type="Proteomes" id="UP000285864"/>
    </source>
</evidence>
<evidence type="ECO:0000256" key="4">
    <source>
        <dbReference type="ARBA" id="ARBA00022989"/>
    </source>
</evidence>
<keyword evidence="5 6" id="KW-0472">Membrane</keyword>